<name>A0A9K3K4N2_9STRA</name>
<feature type="signal peptide" evidence="1">
    <location>
        <begin position="1"/>
        <end position="29"/>
    </location>
</feature>
<sequence length="90" mass="10109">MLGIYRSRFFPSISWLFILDVCVPWRLYSVETQVNGTEDIHEKDAIARKAHMGRLGLVGSCSLLEVTDFSKLGKLSLQLPSPRDAVVKNS</sequence>
<dbReference type="Proteomes" id="UP000693970">
    <property type="component" value="Unassembled WGS sequence"/>
</dbReference>
<evidence type="ECO:0000313" key="3">
    <source>
        <dbReference type="Proteomes" id="UP000693970"/>
    </source>
</evidence>
<dbReference type="AlphaFoldDB" id="A0A9K3K4N2"/>
<feature type="chain" id="PRO_5039915493" evidence="1">
    <location>
        <begin position="30"/>
        <end position="90"/>
    </location>
</feature>
<keyword evidence="1" id="KW-0732">Signal</keyword>
<accession>A0A9K3K4N2</accession>
<gene>
    <name evidence="2" type="ORF">IV203_022757</name>
</gene>
<keyword evidence="3" id="KW-1185">Reference proteome</keyword>
<evidence type="ECO:0000256" key="1">
    <source>
        <dbReference type="SAM" id="SignalP"/>
    </source>
</evidence>
<organism evidence="2 3">
    <name type="scientific">Nitzschia inconspicua</name>
    <dbReference type="NCBI Taxonomy" id="303405"/>
    <lineage>
        <taxon>Eukaryota</taxon>
        <taxon>Sar</taxon>
        <taxon>Stramenopiles</taxon>
        <taxon>Ochrophyta</taxon>
        <taxon>Bacillariophyta</taxon>
        <taxon>Bacillariophyceae</taxon>
        <taxon>Bacillariophycidae</taxon>
        <taxon>Bacillariales</taxon>
        <taxon>Bacillariaceae</taxon>
        <taxon>Nitzschia</taxon>
    </lineage>
</organism>
<comment type="caution">
    <text evidence="2">The sequence shown here is derived from an EMBL/GenBank/DDBJ whole genome shotgun (WGS) entry which is preliminary data.</text>
</comment>
<protein>
    <submittedName>
        <fullName evidence="2">Uncharacterized protein</fullName>
    </submittedName>
</protein>
<evidence type="ECO:0000313" key="2">
    <source>
        <dbReference type="EMBL" id="KAG7337142.1"/>
    </source>
</evidence>
<reference evidence="2" key="2">
    <citation type="submission" date="2021-04" db="EMBL/GenBank/DDBJ databases">
        <authorList>
            <person name="Podell S."/>
        </authorList>
    </citation>
    <scope>NUCLEOTIDE SEQUENCE</scope>
    <source>
        <strain evidence="2">Hildebrandi</strain>
    </source>
</reference>
<dbReference type="EMBL" id="JAGRRH010000093">
    <property type="protein sequence ID" value="KAG7337142.1"/>
    <property type="molecule type" value="Genomic_DNA"/>
</dbReference>
<reference evidence="2" key="1">
    <citation type="journal article" date="2021" name="Sci. Rep.">
        <title>Diploid genomic architecture of Nitzschia inconspicua, an elite biomass production diatom.</title>
        <authorList>
            <person name="Oliver A."/>
            <person name="Podell S."/>
            <person name="Pinowska A."/>
            <person name="Traller J.C."/>
            <person name="Smith S.R."/>
            <person name="McClure R."/>
            <person name="Beliaev A."/>
            <person name="Bohutskyi P."/>
            <person name="Hill E.A."/>
            <person name="Rabines A."/>
            <person name="Zheng H."/>
            <person name="Allen L.Z."/>
            <person name="Kuo A."/>
            <person name="Grigoriev I.V."/>
            <person name="Allen A.E."/>
            <person name="Hazlebeck D."/>
            <person name="Allen E.E."/>
        </authorList>
    </citation>
    <scope>NUCLEOTIDE SEQUENCE</scope>
    <source>
        <strain evidence="2">Hildebrandi</strain>
    </source>
</reference>
<proteinExistence type="predicted"/>